<dbReference type="OrthoDB" id="8941712at2759"/>
<keyword evidence="4" id="KW-0964">Secreted</keyword>
<dbReference type="InterPro" id="IPR006781">
    <property type="entry name" value="ApoC-I"/>
</dbReference>
<dbReference type="GO" id="GO:0010916">
    <property type="term" value="P:negative regulation of very-low-density lipoprotein particle clearance"/>
    <property type="evidence" value="ECO:0007669"/>
    <property type="project" value="TreeGrafter"/>
</dbReference>
<evidence type="ECO:0000313" key="9">
    <source>
        <dbReference type="RefSeq" id="XP_030639645.1"/>
    </source>
</evidence>
<proteinExistence type="inferred from homology"/>
<comment type="subcellular location">
    <subcellularLocation>
        <location evidence="1">Secreted</location>
    </subcellularLocation>
</comment>
<organism evidence="8 9">
    <name type="scientific">Chanos chanos</name>
    <name type="common">Milkfish</name>
    <name type="synonym">Mugil chanos</name>
    <dbReference type="NCBI Taxonomy" id="29144"/>
    <lineage>
        <taxon>Eukaryota</taxon>
        <taxon>Metazoa</taxon>
        <taxon>Chordata</taxon>
        <taxon>Craniata</taxon>
        <taxon>Vertebrata</taxon>
        <taxon>Euteleostomi</taxon>
        <taxon>Actinopterygii</taxon>
        <taxon>Neopterygii</taxon>
        <taxon>Teleostei</taxon>
        <taxon>Ostariophysi</taxon>
        <taxon>Gonorynchiformes</taxon>
        <taxon>Chanidae</taxon>
        <taxon>Chanos</taxon>
    </lineage>
</organism>
<dbReference type="PANTHER" id="PTHR16565:SF2">
    <property type="entry name" value="APOLIPOPROTEIN C-I"/>
    <property type="match status" value="1"/>
</dbReference>
<name>A0A6J2W2T5_CHACN</name>
<reference evidence="9" key="1">
    <citation type="submission" date="2025-08" db="UniProtKB">
        <authorList>
            <consortium name="RefSeq"/>
        </authorList>
    </citation>
    <scope>IDENTIFICATION</scope>
</reference>
<dbReference type="FunCoup" id="A0A6J2W2T5">
    <property type="interactions" value="135"/>
</dbReference>
<dbReference type="Gene3D" id="4.10.260.30">
    <property type="entry name" value="Apolipoprotein C-I"/>
    <property type="match status" value="1"/>
</dbReference>
<dbReference type="GO" id="GO:0006869">
    <property type="term" value="P:lipid transport"/>
    <property type="evidence" value="ECO:0007669"/>
    <property type="project" value="UniProtKB-KW"/>
</dbReference>
<dbReference type="GO" id="GO:0004859">
    <property type="term" value="F:phospholipase inhibitor activity"/>
    <property type="evidence" value="ECO:0007669"/>
    <property type="project" value="TreeGrafter"/>
</dbReference>
<dbReference type="GO" id="GO:0006641">
    <property type="term" value="P:triglyceride metabolic process"/>
    <property type="evidence" value="ECO:0007669"/>
    <property type="project" value="TreeGrafter"/>
</dbReference>
<evidence type="ECO:0000256" key="2">
    <source>
        <dbReference type="ARBA" id="ARBA00009204"/>
    </source>
</evidence>
<evidence type="ECO:0000256" key="7">
    <source>
        <dbReference type="SAM" id="SignalP"/>
    </source>
</evidence>
<dbReference type="GO" id="GO:0032375">
    <property type="term" value="P:negative regulation of cholesterol transport"/>
    <property type="evidence" value="ECO:0007669"/>
    <property type="project" value="TreeGrafter"/>
</dbReference>
<dbReference type="GO" id="GO:0034364">
    <property type="term" value="C:high-density lipoprotein particle"/>
    <property type="evidence" value="ECO:0007669"/>
    <property type="project" value="TreeGrafter"/>
</dbReference>
<evidence type="ECO:0000256" key="4">
    <source>
        <dbReference type="ARBA" id="ARBA00022525"/>
    </source>
</evidence>
<keyword evidence="6" id="KW-0445">Lipid transport</keyword>
<keyword evidence="8" id="KW-1185">Reference proteome</keyword>
<protein>
    <submittedName>
        <fullName evidence="9">Apolipoprotein C-I</fullName>
    </submittedName>
</protein>
<feature type="chain" id="PRO_5026970919" evidence="7">
    <location>
        <begin position="21"/>
        <end position="85"/>
    </location>
</feature>
<comment type="similarity">
    <text evidence="2">Belongs to the apolipoprotein C1 family.</text>
</comment>
<keyword evidence="5 7" id="KW-0732">Signal</keyword>
<accession>A0A6J2W2T5</accession>
<dbReference type="PANTHER" id="PTHR16565">
    <property type="entry name" value="APOLIPOPROTEIN C-I"/>
    <property type="match status" value="1"/>
</dbReference>
<dbReference type="CTD" id="341"/>
<dbReference type="RefSeq" id="XP_030639645.1">
    <property type="nucleotide sequence ID" value="XM_030783785.1"/>
</dbReference>
<evidence type="ECO:0000256" key="5">
    <source>
        <dbReference type="ARBA" id="ARBA00022729"/>
    </source>
</evidence>
<evidence type="ECO:0000256" key="1">
    <source>
        <dbReference type="ARBA" id="ARBA00004613"/>
    </source>
</evidence>
<dbReference type="GO" id="GO:0034361">
    <property type="term" value="C:very-low-density lipoprotein particle"/>
    <property type="evidence" value="ECO:0007669"/>
    <property type="project" value="TreeGrafter"/>
</dbReference>
<evidence type="ECO:0000256" key="6">
    <source>
        <dbReference type="ARBA" id="ARBA00023055"/>
    </source>
</evidence>
<feature type="signal peptide" evidence="7">
    <location>
        <begin position="1"/>
        <end position="20"/>
    </location>
</feature>
<dbReference type="InterPro" id="IPR043081">
    <property type="entry name" value="ApoC-1_sf"/>
</dbReference>
<dbReference type="GeneID" id="115820274"/>
<dbReference type="GO" id="GO:0034447">
    <property type="term" value="P:very-low-density lipoprotein particle clearance"/>
    <property type="evidence" value="ECO:0007669"/>
    <property type="project" value="TreeGrafter"/>
</dbReference>
<evidence type="ECO:0000256" key="3">
    <source>
        <dbReference type="ARBA" id="ARBA00022448"/>
    </source>
</evidence>
<dbReference type="Pfam" id="PF04691">
    <property type="entry name" value="ApoC-I"/>
    <property type="match status" value="1"/>
</dbReference>
<dbReference type="InParanoid" id="A0A6J2W2T5"/>
<dbReference type="GO" id="GO:0050995">
    <property type="term" value="P:negative regulation of lipid catabolic process"/>
    <property type="evidence" value="ECO:0007669"/>
    <property type="project" value="TreeGrafter"/>
</dbReference>
<gene>
    <name evidence="9" type="primary">apoc1</name>
</gene>
<dbReference type="GO" id="GO:0005504">
    <property type="term" value="F:fatty acid binding"/>
    <property type="evidence" value="ECO:0007669"/>
    <property type="project" value="TreeGrafter"/>
</dbReference>
<sequence length="85" mass="9861">MKLPIAIAVLMLVLVANTEAEEEPTLEERFTSFGNQMKEITGDLATKTKDAFEKFHQSEFATKTRDWFTEQIEKVKQKMEETFSK</sequence>
<dbReference type="GO" id="GO:0042157">
    <property type="term" value="P:lipoprotein metabolic process"/>
    <property type="evidence" value="ECO:0007669"/>
    <property type="project" value="InterPro"/>
</dbReference>
<evidence type="ECO:0000313" key="8">
    <source>
        <dbReference type="Proteomes" id="UP000504632"/>
    </source>
</evidence>
<keyword evidence="3" id="KW-0813">Transport</keyword>
<dbReference type="AlphaFoldDB" id="A0A6J2W2T5"/>
<dbReference type="Proteomes" id="UP000504632">
    <property type="component" value="Chromosome 9"/>
</dbReference>